<dbReference type="SUPFAM" id="SSF53474">
    <property type="entry name" value="alpha/beta-Hydrolases"/>
    <property type="match status" value="1"/>
</dbReference>
<dbReference type="InterPro" id="IPR044819">
    <property type="entry name" value="OBL-like"/>
</dbReference>
<organism evidence="4 5">
    <name type="scientific">Carnegiea gigantea</name>
    <dbReference type="NCBI Taxonomy" id="171969"/>
    <lineage>
        <taxon>Eukaryota</taxon>
        <taxon>Viridiplantae</taxon>
        <taxon>Streptophyta</taxon>
        <taxon>Embryophyta</taxon>
        <taxon>Tracheophyta</taxon>
        <taxon>Spermatophyta</taxon>
        <taxon>Magnoliopsida</taxon>
        <taxon>eudicotyledons</taxon>
        <taxon>Gunneridae</taxon>
        <taxon>Pentapetalae</taxon>
        <taxon>Caryophyllales</taxon>
        <taxon>Cactineae</taxon>
        <taxon>Cactaceae</taxon>
        <taxon>Cactoideae</taxon>
        <taxon>Echinocereeae</taxon>
        <taxon>Carnegiea</taxon>
    </lineage>
</organism>
<dbReference type="AlphaFoldDB" id="A0A9Q1KQU4"/>
<feature type="transmembrane region" description="Helical" evidence="2">
    <location>
        <begin position="98"/>
        <end position="119"/>
    </location>
</feature>
<reference evidence="4" key="1">
    <citation type="submission" date="2022-04" db="EMBL/GenBank/DDBJ databases">
        <title>Carnegiea gigantea Genome sequencing and assembly v2.</title>
        <authorList>
            <person name="Copetti D."/>
            <person name="Sanderson M.J."/>
            <person name="Burquez A."/>
            <person name="Wojciechowski M.F."/>
        </authorList>
    </citation>
    <scope>NUCLEOTIDE SEQUENCE</scope>
    <source>
        <strain evidence="4">SGP5-SGP5p</strain>
        <tissue evidence="4">Aerial part</tissue>
    </source>
</reference>
<gene>
    <name evidence="4" type="ORF">Cgig2_028855</name>
</gene>
<dbReference type="InterPro" id="IPR029058">
    <property type="entry name" value="AB_hydrolase_fold"/>
</dbReference>
<evidence type="ECO:0000313" key="4">
    <source>
        <dbReference type="EMBL" id="KAJ8447979.1"/>
    </source>
</evidence>
<dbReference type="EMBL" id="JAKOGI010000033">
    <property type="protein sequence ID" value="KAJ8447979.1"/>
    <property type="molecule type" value="Genomic_DNA"/>
</dbReference>
<dbReference type="Gene3D" id="3.40.50.1820">
    <property type="entry name" value="alpha/beta hydrolase"/>
    <property type="match status" value="1"/>
</dbReference>
<dbReference type="OrthoDB" id="438440at2759"/>
<evidence type="ECO:0000313" key="5">
    <source>
        <dbReference type="Proteomes" id="UP001153076"/>
    </source>
</evidence>
<protein>
    <recommendedName>
        <fullName evidence="3">Fungal lipase-type domain-containing protein</fullName>
    </recommendedName>
</protein>
<proteinExistence type="predicted"/>
<comment type="caution">
    <text evidence="4">The sequence shown here is derived from an EMBL/GenBank/DDBJ whole genome shotgun (WGS) entry which is preliminary data.</text>
</comment>
<sequence length="288" mass="33042">MLRNVTMEGTDITVVAFCGTKPFDADDWCTDIDLSWVSLSGMGRAHAGFQKALGLQKIGQSVGWPKEVDMSPGKPIYAYYKIREVLRQICRESNNAKFIITGHSLGGALAILFASVLMLHEEKKVLDRIEGVYTFGQPRVGDKEFGEFMKKSLEAYNVRYCRYVYSNDIVPRVPFDNRTFMFKHFGPCLYYNSCYKGKELPEEPNKNYFSLLRIIPIYVNAWWELIRGFILPYSNGPDYKEGWVQKAFRVFGLLIPGLSAHGPQDYDNVTRLGRMRMALPQNLQKKLK</sequence>
<keyword evidence="2" id="KW-1133">Transmembrane helix</keyword>
<name>A0A9Q1KQU4_9CARY</name>
<dbReference type="Proteomes" id="UP001153076">
    <property type="component" value="Unassembled WGS sequence"/>
</dbReference>
<accession>A0A9Q1KQU4</accession>
<keyword evidence="2" id="KW-0472">Membrane</keyword>
<evidence type="ECO:0000256" key="2">
    <source>
        <dbReference type="SAM" id="Phobius"/>
    </source>
</evidence>
<dbReference type="Pfam" id="PF01764">
    <property type="entry name" value="Lipase_3"/>
    <property type="match status" value="1"/>
</dbReference>
<feature type="domain" description="Fungal lipase-type" evidence="3">
    <location>
        <begin position="14"/>
        <end position="176"/>
    </location>
</feature>
<keyword evidence="2" id="KW-0812">Transmembrane</keyword>
<dbReference type="PANTHER" id="PTHR46086:SF4">
    <property type="entry name" value="ALPHA_BETA-HYDROLASES SUPERFAMILY PROTEIN"/>
    <property type="match status" value="1"/>
</dbReference>
<dbReference type="InterPro" id="IPR002921">
    <property type="entry name" value="Fungal_lipase-type"/>
</dbReference>
<dbReference type="GO" id="GO:0006629">
    <property type="term" value="P:lipid metabolic process"/>
    <property type="evidence" value="ECO:0007669"/>
    <property type="project" value="InterPro"/>
</dbReference>
<evidence type="ECO:0000259" key="3">
    <source>
        <dbReference type="Pfam" id="PF01764"/>
    </source>
</evidence>
<keyword evidence="5" id="KW-1185">Reference proteome</keyword>
<evidence type="ECO:0000256" key="1">
    <source>
        <dbReference type="ARBA" id="ARBA00022801"/>
    </source>
</evidence>
<dbReference type="CDD" id="cd00519">
    <property type="entry name" value="Lipase_3"/>
    <property type="match status" value="1"/>
</dbReference>
<dbReference type="PANTHER" id="PTHR46086">
    <property type="entry name" value="ALPHA/BETA-HYDROLASES SUPERFAMILY PROTEIN"/>
    <property type="match status" value="1"/>
</dbReference>
<keyword evidence="1" id="KW-0378">Hydrolase</keyword>
<dbReference type="GO" id="GO:0004806">
    <property type="term" value="F:triacylglycerol lipase activity"/>
    <property type="evidence" value="ECO:0007669"/>
    <property type="project" value="InterPro"/>
</dbReference>